<protein>
    <submittedName>
        <fullName evidence="3">Fatty acid amide hydrolase</fullName>
    </submittedName>
</protein>
<sequence>MTASRFLNYPTARKGPEEPYKKEDLALPVLRGSSLSIGATVIHHLAFLQNHLWHNSGLTNFRKAENILNSYPPRLDPTVLPIVSNESEQSLGTLPSPQEQRGSSSAGFWTSADYHQRYLSGQLTPTIVVETLLPMIQRDTTPPGKYAIGFLESKIDIVRAAAAASTKRYRDGKPLGPLDGVPVAVKDEVHLKGYKRTLGSKLDFSHGFDVTSWCVEKWEEAGAIVIGKTTMHEIGIDTTNNNPNTGTPRNPYNRNYYCGGSSGGSGYALATGLVPIALGADGGGSIRIPASYCGVYGLKTTHGRISAAPTPSLAPSVGVYGPMASSIDDLALAYRLMAAPPSVEADSIASGFPNPLTEIRSAPSTKTIGICPAWVDRSEPSVRKIFDQTIHHLENQKGYNIVDIEIPYLPEGQQAHALTILAELAAGIPASDVNSLLPHTKVLITVSGSKSTGTDYVAAQKLRSLLMSHLAHLFTTHPGLLILTPTVAIPGYEIKGGAKDLSHGVMDALTSTRSMEYVWLANFTGCPAISFPAGYVDGSGIPVGVMAMGEWGSEESLLSFVRDTTDVPGALEVGGRLRTPVVEQKGRDDMAWVDVVGEAERKMSGSNNSKL</sequence>
<name>A0A093V7V2_TALMA</name>
<dbReference type="HOGENOM" id="CLU_009600_0_2_1"/>
<dbReference type="InterPro" id="IPR020556">
    <property type="entry name" value="Amidase_CS"/>
</dbReference>
<dbReference type="InterPro" id="IPR000120">
    <property type="entry name" value="Amidase"/>
</dbReference>
<dbReference type="GO" id="GO:0016787">
    <property type="term" value="F:hydrolase activity"/>
    <property type="evidence" value="ECO:0007669"/>
    <property type="project" value="UniProtKB-KW"/>
</dbReference>
<proteinExistence type="inferred from homology"/>
<dbReference type="EMBL" id="JPOX01000011">
    <property type="protein sequence ID" value="KFX48627.1"/>
    <property type="molecule type" value="Genomic_DNA"/>
</dbReference>
<comment type="similarity">
    <text evidence="1">Belongs to the amidase family.</text>
</comment>
<evidence type="ECO:0000256" key="1">
    <source>
        <dbReference type="ARBA" id="ARBA00009199"/>
    </source>
</evidence>
<dbReference type="PANTHER" id="PTHR11895:SF67">
    <property type="entry name" value="AMIDASE DOMAIN-CONTAINING PROTEIN"/>
    <property type="match status" value="1"/>
</dbReference>
<dbReference type="Pfam" id="PF01425">
    <property type="entry name" value="Amidase"/>
    <property type="match status" value="1"/>
</dbReference>
<dbReference type="AlphaFoldDB" id="A0A093V7V2"/>
<feature type="domain" description="Amidase" evidence="2">
    <location>
        <begin position="155"/>
        <end position="558"/>
    </location>
</feature>
<dbReference type="eggNOG" id="KOG1211">
    <property type="taxonomic scope" value="Eukaryota"/>
</dbReference>
<dbReference type="PROSITE" id="PS00571">
    <property type="entry name" value="AMIDASES"/>
    <property type="match status" value="1"/>
</dbReference>
<comment type="caution">
    <text evidence="3">The sequence shown here is derived from an EMBL/GenBank/DDBJ whole genome shotgun (WGS) entry which is preliminary data.</text>
</comment>
<dbReference type="SUPFAM" id="SSF75304">
    <property type="entry name" value="Amidase signature (AS) enzymes"/>
    <property type="match status" value="1"/>
</dbReference>
<evidence type="ECO:0000313" key="3">
    <source>
        <dbReference type="EMBL" id="KFX48627.1"/>
    </source>
</evidence>
<accession>A0A093V7V2</accession>
<reference key="1">
    <citation type="journal article" date="2014" name="PLoS Genet.">
        <title>Signature Gene Expression Reveals Novel Clues to the Molecular Mechanisms of Dimorphic Transition in Penicillium marneffei.</title>
        <authorList>
            <person name="Yang E."/>
            <person name="Wang G."/>
            <person name="Cai J."/>
            <person name="Woo P.C."/>
            <person name="Lau S.K."/>
            <person name="Yuen K.-Y."/>
            <person name="Chow W.-N."/>
            <person name="Lin X."/>
        </authorList>
    </citation>
    <scope>NUCLEOTIDE SEQUENCE [LARGE SCALE GENOMIC DNA]</scope>
    <source>
        <strain>PM1</strain>
    </source>
</reference>
<keyword evidence="3" id="KW-0378">Hydrolase</keyword>
<dbReference type="Gene3D" id="3.90.1300.10">
    <property type="entry name" value="Amidase signature (AS) domain"/>
    <property type="match status" value="1"/>
</dbReference>
<dbReference type="InterPro" id="IPR036928">
    <property type="entry name" value="AS_sf"/>
</dbReference>
<dbReference type="InterPro" id="IPR023631">
    <property type="entry name" value="Amidase_dom"/>
</dbReference>
<reference evidence="3" key="2">
    <citation type="journal article" date="2014" name="PLoS Genet.">
        <title>Signature gene expression reveals novel clues to the molecular mechanisms of dimorphic transition in Penicillium marneffei.</title>
        <authorList>
            <person name="Yang E."/>
            <person name="Wang G."/>
            <person name="Cai J."/>
            <person name="Woo P.C."/>
            <person name="Lau S.K."/>
            <person name="Yuen K.-Y."/>
            <person name="Chow W.-N."/>
            <person name="Lin X."/>
        </authorList>
    </citation>
    <scope>NUCLEOTIDE SEQUENCE</scope>
    <source>
        <strain evidence="3">PM1</strain>
    </source>
</reference>
<dbReference type="PANTHER" id="PTHR11895">
    <property type="entry name" value="TRANSAMIDASE"/>
    <property type="match status" value="1"/>
</dbReference>
<organism evidence="3">
    <name type="scientific">Talaromyces marneffei PM1</name>
    <dbReference type="NCBI Taxonomy" id="1077442"/>
    <lineage>
        <taxon>Eukaryota</taxon>
        <taxon>Fungi</taxon>
        <taxon>Dikarya</taxon>
        <taxon>Ascomycota</taxon>
        <taxon>Pezizomycotina</taxon>
        <taxon>Eurotiomycetes</taxon>
        <taxon>Eurotiomycetidae</taxon>
        <taxon>Eurotiales</taxon>
        <taxon>Trichocomaceae</taxon>
        <taxon>Talaromyces</taxon>
        <taxon>Talaromyces sect. Talaromyces</taxon>
    </lineage>
</organism>
<evidence type="ECO:0000259" key="2">
    <source>
        <dbReference type="Pfam" id="PF01425"/>
    </source>
</evidence>
<gene>
    <name evidence="3" type="ORF">GQ26_0110280</name>
</gene>